<dbReference type="CDD" id="cd08556">
    <property type="entry name" value="GDPD"/>
    <property type="match status" value="1"/>
</dbReference>
<dbReference type="PANTHER" id="PTHR46211">
    <property type="entry name" value="GLYCEROPHOSPHORYL DIESTER PHOSPHODIESTERASE"/>
    <property type="match status" value="1"/>
</dbReference>
<dbReference type="InterPro" id="IPR017946">
    <property type="entry name" value="PLC-like_Pdiesterase_TIM-brl"/>
</dbReference>
<dbReference type="InterPro" id="IPR030395">
    <property type="entry name" value="GP_PDE_dom"/>
</dbReference>
<reference evidence="2" key="1">
    <citation type="submission" date="2020-12" db="EMBL/GenBank/DDBJ databases">
        <title>Oil enriched cultivation method for isolating marine PHA-producing bacteria.</title>
        <authorList>
            <person name="Zheng W."/>
            <person name="Yu S."/>
            <person name="Huang Y."/>
        </authorList>
    </citation>
    <scope>NUCLEOTIDE SEQUENCE</scope>
    <source>
        <strain evidence="2">SY-2-12</strain>
    </source>
</reference>
<dbReference type="PANTHER" id="PTHR46211:SF14">
    <property type="entry name" value="GLYCEROPHOSPHODIESTER PHOSPHODIESTERASE"/>
    <property type="match status" value="1"/>
</dbReference>
<accession>A0A939EI86</accession>
<proteinExistence type="predicted"/>
<evidence type="ECO:0000259" key="1">
    <source>
        <dbReference type="PROSITE" id="PS51704"/>
    </source>
</evidence>
<gene>
    <name evidence="2" type="ORF">JF539_21310</name>
</gene>
<organism evidence="2 3">
    <name type="scientific">Roseibium aggregatum</name>
    <dbReference type="NCBI Taxonomy" id="187304"/>
    <lineage>
        <taxon>Bacteria</taxon>
        <taxon>Pseudomonadati</taxon>
        <taxon>Pseudomonadota</taxon>
        <taxon>Alphaproteobacteria</taxon>
        <taxon>Hyphomicrobiales</taxon>
        <taxon>Stappiaceae</taxon>
        <taxon>Roseibium</taxon>
    </lineage>
</organism>
<dbReference type="RefSeq" id="WP_207142752.1">
    <property type="nucleotide sequence ID" value="NZ_JAEKJZ010000005.1"/>
</dbReference>
<dbReference type="SUPFAM" id="SSF51695">
    <property type="entry name" value="PLC-like phosphodiesterases"/>
    <property type="match status" value="1"/>
</dbReference>
<evidence type="ECO:0000313" key="2">
    <source>
        <dbReference type="EMBL" id="MBN9672907.1"/>
    </source>
</evidence>
<dbReference type="Proteomes" id="UP000664096">
    <property type="component" value="Unassembled WGS sequence"/>
</dbReference>
<dbReference type="GO" id="GO:0006629">
    <property type="term" value="P:lipid metabolic process"/>
    <property type="evidence" value="ECO:0007669"/>
    <property type="project" value="InterPro"/>
</dbReference>
<protein>
    <submittedName>
        <fullName evidence="2">Glycerophosphodiester phosphodiesterase</fullName>
    </submittedName>
</protein>
<feature type="domain" description="GP-PDE" evidence="1">
    <location>
        <begin position="18"/>
        <end position="248"/>
    </location>
</feature>
<name>A0A939EI86_9HYPH</name>
<dbReference type="GO" id="GO:0008081">
    <property type="term" value="F:phosphoric diester hydrolase activity"/>
    <property type="evidence" value="ECO:0007669"/>
    <property type="project" value="InterPro"/>
</dbReference>
<dbReference type="Pfam" id="PF03009">
    <property type="entry name" value="GDPD"/>
    <property type="match status" value="1"/>
</dbReference>
<dbReference type="AlphaFoldDB" id="A0A939EI86"/>
<dbReference type="EMBL" id="JAEKJZ010000005">
    <property type="protein sequence ID" value="MBN9672907.1"/>
    <property type="molecule type" value="Genomic_DNA"/>
</dbReference>
<dbReference type="PROSITE" id="PS51704">
    <property type="entry name" value="GP_PDE"/>
    <property type="match status" value="1"/>
</dbReference>
<evidence type="ECO:0000313" key="3">
    <source>
        <dbReference type="Proteomes" id="UP000664096"/>
    </source>
</evidence>
<sequence length="272" mass="29021">MYPFKPDRNWPATHSCPPLIIAHRGASAYAPDNTIAAFRKADELGADIWEVDVRLTSDGVPVAFHDADLFNLCGDARPVGDVTAEELAVLTGARGRPAPAFADVARLAAKCGRGIYLDAKEEEAATRAFDILLDAGIDRAIIGANTPDYCAQLRSAGAPYPVSLLVGLGQDPFALTDSCGAEIVHPCWEKAGERPDRLLTGAFFEAAASRGLPVVTWHEERDDILAALVRLPVLGICSDTPERVAHAKARFISARGAEEAGVSLQAEDVENH</sequence>
<comment type="caution">
    <text evidence="2">The sequence shown here is derived from an EMBL/GenBank/DDBJ whole genome shotgun (WGS) entry which is preliminary data.</text>
</comment>
<dbReference type="Gene3D" id="3.20.20.190">
    <property type="entry name" value="Phosphatidylinositol (PI) phosphodiesterase"/>
    <property type="match status" value="1"/>
</dbReference>